<dbReference type="AlphaFoldDB" id="A0A3S5AS50"/>
<reference evidence="1" key="1">
    <citation type="submission" date="2018-11" db="EMBL/GenBank/DDBJ databases">
        <authorList>
            <consortium name="Pathogen Informatics"/>
        </authorList>
    </citation>
    <scope>NUCLEOTIDE SEQUENCE</scope>
</reference>
<dbReference type="EMBL" id="CAAALY010064165">
    <property type="protein sequence ID" value="VEL23818.1"/>
    <property type="molecule type" value="Genomic_DNA"/>
</dbReference>
<accession>A0A3S5AS50</accession>
<feature type="non-terminal residue" evidence="1">
    <location>
        <position position="625"/>
    </location>
</feature>
<gene>
    <name evidence="1" type="ORF">PXEA_LOCUS17258</name>
</gene>
<proteinExistence type="predicted"/>
<protein>
    <submittedName>
        <fullName evidence="1">Uncharacterized protein</fullName>
    </submittedName>
</protein>
<evidence type="ECO:0000313" key="2">
    <source>
        <dbReference type="Proteomes" id="UP000784294"/>
    </source>
</evidence>
<name>A0A3S5AS50_9PLAT</name>
<organism evidence="1 2">
    <name type="scientific">Protopolystoma xenopodis</name>
    <dbReference type="NCBI Taxonomy" id="117903"/>
    <lineage>
        <taxon>Eukaryota</taxon>
        <taxon>Metazoa</taxon>
        <taxon>Spiralia</taxon>
        <taxon>Lophotrochozoa</taxon>
        <taxon>Platyhelminthes</taxon>
        <taxon>Monogenea</taxon>
        <taxon>Polyopisthocotylea</taxon>
        <taxon>Polystomatidea</taxon>
        <taxon>Polystomatidae</taxon>
        <taxon>Protopolystoma</taxon>
    </lineage>
</organism>
<comment type="caution">
    <text evidence="1">The sequence shown here is derived from an EMBL/GenBank/DDBJ whole genome shotgun (WGS) entry which is preliminary data.</text>
</comment>
<evidence type="ECO:0000313" key="1">
    <source>
        <dbReference type="EMBL" id="VEL23818.1"/>
    </source>
</evidence>
<sequence length="625" mass="68900">MVISFISFQQEQLPPLPFTASARSEHESANICLPASLQVQPNQMEIFKKHKPEISQRGQMSETTTICLPSLLLAQPEDRTLTMKPIDNEEDPSALSLKFCSAVSDTKAICMPLNTVETESQPDDTYVLPEHETLKLTEALKEGKELGEVPTIIQVSQLAQIPDHERLEFSLINKNDFEIENNKEAIHASERKISFTLYKENEFDDNNEITEGSPDIYPHSEELLDQGLTFCNEMFNPSTPCNELKSISSEDSKSVDAIPGFKLQALNGLEQQIRLRDNRITSDSTTELLEGTFECGFIPDLYDHSSRLLGEISQTPLVMMKNESEKESKMESQNSSEEGEQIEIPFIFGNDEINLKGLYALEEQIQISPISSVSPSPGNVHEGSIGTTMLPDISDHKSKSVEEATKLPVVMASLNSEKGLDFEGHSLSGEKIEPSLLPTNNEKNLKGLSALEQQIEVTSISSTSPATKGLLEGSIGATLLPNISDHKSKTFEENPNLPVLMISLKTEKESKLEGDSTAEESEQIEISLFSNNEEVDLRSSVALEQQFQVAPISASTNAPSVESEVSIGATLMPLSANLKSKALEETSCLPVVLLSTISEHEARMDNQSMPEDRFIVGSETLTDKH</sequence>
<dbReference type="Proteomes" id="UP000784294">
    <property type="component" value="Unassembled WGS sequence"/>
</dbReference>
<keyword evidence="2" id="KW-1185">Reference proteome</keyword>